<feature type="region of interest" description="Disordered" evidence="5">
    <location>
        <begin position="947"/>
        <end position="966"/>
    </location>
</feature>
<dbReference type="GO" id="GO:0009055">
    <property type="term" value="F:electron transfer activity"/>
    <property type="evidence" value="ECO:0007669"/>
    <property type="project" value="InterPro"/>
</dbReference>
<dbReference type="GO" id="GO:0005507">
    <property type="term" value="F:copper ion binding"/>
    <property type="evidence" value="ECO:0007669"/>
    <property type="project" value="InterPro"/>
</dbReference>
<dbReference type="InterPro" id="IPR000923">
    <property type="entry name" value="BlueCu_1"/>
</dbReference>
<keyword evidence="3" id="KW-0249">Electron transport</keyword>
<dbReference type="RefSeq" id="WP_160907760.1">
    <property type="nucleotide sequence ID" value="NZ_WVHS01000003.1"/>
</dbReference>
<gene>
    <name evidence="7" type="ORF">GS398_15905</name>
</gene>
<organism evidence="7 8">
    <name type="scientific">Hufsiella ginkgonis</name>
    <dbReference type="NCBI Taxonomy" id="2695274"/>
    <lineage>
        <taxon>Bacteria</taxon>
        <taxon>Pseudomonadati</taxon>
        <taxon>Bacteroidota</taxon>
        <taxon>Sphingobacteriia</taxon>
        <taxon>Sphingobacteriales</taxon>
        <taxon>Sphingobacteriaceae</taxon>
        <taxon>Hufsiella</taxon>
    </lineage>
</organism>
<dbReference type="InterPro" id="IPR029062">
    <property type="entry name" value="Class_I_gatase-like"/>
</dbReference>
<keyword evidence="1" id="KW-0813">Transport</keyword>
<dbReference type="SUPFAM" id="SSF49503">
    <property type="entry name" value="Cupredoxins"/>
    <property type="match status" value="1"/>
</dbReference>
<dbReference type="Gene3D" id="2.60.40.420">
    <property type="entry name" value="Cupredoxins - blue copper proteins"/>
    <property type="match status" value="1"/>
</dbReference>
<evidence type="ECO:0000259" key="6">
    <source>
        <dbReference type="PROSITE" id="PS01159"/>
    </source>
</evidence>
<evidence type="ECO:0000256" key="4">
    <source>
        <dbReference type="ARBA" id="ARBA00023008"/>
    </source>
</evidence>
<dbReference type="Gene3D" id="3.40.50.880">
    <property type="match status" value="1"/>
</dbReference>
<name>A0A7K1Y102_9SPHI</name>
<dbReference type="Gene3D" id="1.25.10.10">
    <property type="entry name" value="Leucine-rich Repeat Variant"/>
    <property type="match status" value="1"/>
</dbReference>
<dbReference type="AlphaFoldDB" id="A0A7K1Y102"/>
<dbReference type="InterPro" id="IPR001202">
    <property type="entry name" value="WW_dom"/>
</dbReference>
<dbReference type="InterPro" id="IPR016024">
    <property type="entry name" value="ARM-type_fold"/>
</dbReference>
<dbReference type="EMBL" id="WVHS01000003">
    <property type="protein sequence ID" value="MXV16787.1"/>
    <property type="molecule type" value="Genomic_DNA"/>
</dbReference>
<keyword evidence="8" id="KW-1185">Reference proteome</keyword>
<evidence type="ECO:0000256" key="3">
    <source>
        <dbReference type="ARBA" id="ARBA00022982"/>
    </source>
</evidence>
<dbReference type="SUPFAM" id="SSF50952">
    <property type="entry name" value="Soluble quinoprotein glucose dehydrogenase"/>
    <property type="match status" value="1"/>
</dbReference>
<accession>A0A7K1Y102</accession>
<dbReference type="InterPro" id="IPR013428">
    <property type="entry name" value="Membrane-bound_put_N"/>
</dbReference>
<dbReference type="InterPro" id="IPR055557">
    <property type="entry name" value="DUF7133"/>
</dbReference>
<dbReference type="CDD" id="cd04233">
    <property type="entry name" value="Auracyanin"/>
    <property type="match status" value="1"/>
</dbReference>
<dbReference type="InterPro" id="IPR011989">
    <property type="entry name" value="ARM-like"/>
</dbReference>
<dbReference type="InterPro" id="IPR028871">
    <property type="entry name" value="BlueCu_1_BS"/>
</dbReference>
<dbReference type="Proteomes" id="UP000451233">
    <property type="component" value="Unassembled WGS sequence"/>
</dbReference>
<reference evidence="7 8" key="1">
    <citation type="submission" date="2019-11" db="EMBL/GenBank/DDBJ databases">
        <title>Pedobacter sp. HMF7056 Genome sequencing and assembly.</title>
        <authorList>
            <person name="Kang H."/>
            <person name="Kim H."/>
            <person name="Joh K."/>
        </authorList>
    </citation>
    <scope>NUCLEOTIDE SEQUENCE [LARGE SCALE GENOMIC DNA]</scope>
    <source>
        <strain evidence="7 8">HMF7056</strain>
    </source>
</reference>
<evidence type="ECO:0000313" key="7">
    <source>
        <dbReference type="EMBL" id="MXV16787.1"/>
    </source>
</evidence>
<dbReference type="Gene3D" id="2.120.10.30">
    <property type="entry name" value="TolB, C-terminal domain"/>
    <property type="match status" value="1"/>
</dbReference>
<sequence length="1239" mass="133962">MKKLAVLLAGLGTFAMLSSMILRSGHPQAAEADGPRRAEILFLGNLSKHHDSGKYAPSLAIDLFARNINITYTTDTADLNPATLGKYDGMIIYANYDKINPLQEKALKDFVEGGKGLIPLHCASACFTNSDWYIQAVGGKFKSHGTGVFKTTTVLASHPVMNGVNEFASWDESYVHERVNPDKTVLQERTNSDGTREPWTWVRTQGKGRVFYTAGGHNDSTWTQPDFVKLIGNGVLWAIGDKVAAEVAAFHPPVLKYNDTTIVPNYPRPVPYTSLNATPARAPRYQYALSAEESMKTMQVPSGFEVKLFASEPDITNPIAMQWDEHGRLWIVESVDYPNTFVETDGASNDRIKICEDTDGDGKADKFTVFADKLNIPTSLVFANGGIIVSMAPGFLFLKDTNGDDKADIRQTIGSGWGKGDTHAGPSNLQYGFDNKIWGVLGYSGYSGKIDGPNNGVRPAQALYRLNPDGTQLEFLAQSTNNTWGLGFTEDNHVFVSTANGDHSDYFSMPARYMQYTLPPATVTAAAPTGPGNRQGRSAAATLQPLQIIQGHLDMHTLTPNLRQVDVWGGFTAAAGHHFYTARNYPKEYWNRVALINEPTGRLLHRGIIERKGAGFTEKDGWNLLASNDEWVGPVQAEVGPDGNVWVADWYNYIIQHNPTPGPNVSQGKQFKTGQGNAYETPMRDIQYGRIYRIVYKNGKSFTPVKLSKNDLQGLINALKSDNMFWRMTAQRLLVEAKNPAAPAELYKIINNRSVDEIGLNGAAVNALWTLSGLKAFTAPAAVQVATQALSHPAAGVRRAAAEVLPKTQATAAAILRAGLLTDKDLNVRMHAMVVLAGLPASAATGEALYKASADPQNAGDEWIAKALLAAAANNRAGFIAALPMELQMTDLSSLQALTLPQRVLKALTSETYSYMILPADAPASRVITPFPIDVRSKELTIRTTVGPRGFGGRNGGQQQQQPTASGPVRGFIIGQGGALNGFGLYLQDGKVNFVVKQNGKTYRAVTTDPLPDRFALQARLATDGTMSVLVDQQPAASAKAPSGFVSALPGLVRFGADKPVAAADKMGTYPGSFDFTGTAQDLSINLTSKLTHAGHTMKPSAPARVVPAAPKGKTLVLEINTVPEAMKFDTKLFMVKAGQKVIINFNNNDSQLHNLVIGKPGSLNKIGMAANALAADPKGLEKGYVPDIAEVIESTPLLKGDANFTLEFTAPARPGDYPFMCTFPGHWMMMNGIMRVQP</sequence>
<evidence type="ECO:0000256" key="5">
    <source>
        <dbReference type="SAM" id="MobiDB-lite"/>
    </source>
</evidence>
<evidence type="ECO:0000256" key="2">
    <source>
        <dbReference type="ARBA" id="ARBA00022723"/>
    </source>
</evidence>
<feature type="domain" description="WW" evidence="6">
    <location>
        <begin position="199"/>
        <end position="225"/>
    </location>
</feature>
<dbReference type="PANTHER" id="PTHR33546">
    <property type="entry name" value="LARGE, MULTIFUNCTIONAL SECRETED PROTEIN-RELATED"/>
    <property type="match status" value="1"/>
</dbReference>
<evidence type="ECO:0000313" key="8">
    <source>
        <dbReference type="Proteomes" id="UP000451233"/>
    </source>
</evidence>
<dbReference type="PROSITE" id="PS00196">
    <property type="entry name" value="COPPER_BLUE"/>
    <property type="match status" value="1"/>
</dbReference>
<dbReference type="InterPro" id="IPR011042">
    <property type="entry name" value="6-blade_b-propeller_TolB-like"/>
</dbReference>
<comment type="caution">
    <text evidence="7">The sequence shown here is derived from an EMBL/GenBank/DDBJ whole genome shotgun (WGS) entry which is preliminary data.</text>
</comment>
<dbReference type="InterPro" id="IPR011041">
    <property type="entry name" value="Quinoprot_gluc/sorb_DH_b-prop"/>
</dbReference>
<dbReference type="SUPFAM" id="SSF52317">
    <property type="entry name" value="Class I glutamine amidotransferase-like"/>
    <property type="match status" value="1"/>
</dbReference>
<keyword evidence="2" id="KW-0479">Metal-binding</keyword>
<dbReference type="InterPro" id="IPR029010">
    <property type="entry name" value="ThuA-like"/>
</dbReference>
<dbReference type="InterPro" id="IPR008972">
    <property type="entry name" value="Cupredoxin"/>
</dbReference>
<evidence type="ECO:0000256" key="1">
    <source>
        <dbReference type="ARBA" id="ARBA00022448"/>
    </source>
</evidence>
<dbReference type="Pfam" id="PF23500">
    <property type="entry name" value="DUF7133"/>
    <property type="match status" value="1"/>
</dbReference>
<dbReference type="PROSITE" id="PS01159">
    <property type="entry name" value="WW_DOMAIN_1"/>
    <property type="match status" value="1"/>
</dbReference>
<dbReference type="NCBIfam" id="TIGR02604">
    <property type="entry name" value="Piru_Ver_Nterm"/>
    <property type="match status" value="1"/>
</dbReference>
<protein>
    <submittedName>
        <fullName evidence="7">Dehydrogenase</fullName>
    </submittedName>
</protein>
<dbReference type="Pfam" id="PF06283">
    <property type="entry name" value="ThuA"/>
    <property type="match status" value="1"/>
</dbReference>
<keyword evidence="4" id="KW-0186">Copper</keyword>
<dbReference type="Pfam" id="PF00127">
    <property type="entry name" value="Copper-bind"/>
    <property type="match status" value="1"/>
</dbReference>
<dbReference type="PANTHER" id="PTHR33546:SF1">
    <property type="entry name" value="LARGE, MULTIFUNCTIONAL SECRETED PROTEIN"/>
    <property type="match status" value="1"/>
</dbReference>
<dbReference type="SUPFAM" id="SSF48371">
    <property type="entry name" value="ARM repeat"/>
    <property type="match status" value="1"/>
</dbReference>
<proteinExistence type="predicted"/>